<dbReference type="AlphaFoldDB" id="V4UFA5"/>
<dbReference type="InParanoid" id="V4UFA5"/>
<dbReference type="EMBL" id="KI536978">
    <property type="protein sequence ID" value="ESR38009.1"/>
    <property type="molecule type" value="Genomic_DNA"/>
</dbReference>
<evidence type="ECO:0000313" key="1">
    <source>
        <dbReference type="EMBL" id="ESR38009.1"/>
    </source>
</evidence>
<keyword evidence="2" id="KW-1185">Reference proteome</keyword>
<name>V4UFA5_CITCL</name>
<sequence length="70" mass="8288">MANKNDQINIKTNRKKIPSICQTKYCNFRIVQDTKTEQIRSDPLQKLEIPKTIKHPFINLKIYSQRTVTI</sequence>
<evidence type="ECO:0000313" key="2">
    <source>
        <dbReference type="Proteomes" id="UP000030687"/>
    </source>
</evidence>
<gene>
    <name evidence="1" type="ORF">CICLE_v10029746mg</name>
</gene>
<dbReference type="Gramene" id="ESR38009">
    <property type="protein sequence ID" value="ESR38009"/>
    <property type="gene ID" value="CICLE_v10029746mg"/>
</dbReference>
<reference evidence="1 2" key="1">
    <citation type="submission" date="2013-10" db="EMBL/GenBank/DDBJ databases">
        <authorList>
            <consortium name="International Citrus Genome Consortium"/>
            <person name="Jenkins J."/>
            <person name="Schmutz J."/>
            <person name="Prochnik S."/>
            <person name="Rokhsar D."/>
            <person name="Gmitter F."/>
            <person name="Ollitrault P."/>
            <person name="Machado M."/>
            <person name="Talon M."/>
            <person name="Wincker P."/>
            <person name="Jaillon O."/>
            <person name="Morgante M."/>
        </authorList>
    </citation>
    <scope>NUCLEOTIDE SEQUENCE</scope>
    <source>
        <strain evidence="2">cv. Clemenules</strain>
    </source>
</reference>
<dbReference type="KEGG" id="cic:CICLE_v10029746mg"/>
<protein>
    <submittedName>
        <fullName evidence="1">Uncharacterized protein</fullName>
    </submittedName>
</protein>
<dbReference type="Proteomes" id="UP000030687">
    <property type="component" value="Unassembled WGS sequence"/>
</dbReference>
<organism evidence="1 2">
    <name type="scientific">Citrus clementina</name>
    <name type="common">Clementine</name>
    <name type="synonym">Citrus deliciosa x Citrus sinensis</name>
    <dbReference type="NCBI Taxonomy" id="85681"/>
    <lineage>
        <taxon>Eukaryota</taxon>
        <taxon>Viridiplantae</taxon>
        <taxon>Streptophyta</taxon>
        <taxon>Embryophyta</taxon>
        <taxon>Tracheophyta</taxon>
        <taxon>Spermatophyta</taxon>
        <taxon>Magnoliopsida</taxon>
        <taxon>eudicotyledons</taxon>
        <taxon>Gunneridae</taxon>
        <taxon>Pentapetalae</taxon>
        <taxon>rosids</taxon>
        <taxon>malvids</taxon>
        <taxon>Sapindales</taxon>
        <taxon>Rutaceae</taxon>
        <taxon>Aurantioideae</taxon>
        <taxon>Citrus</taxon>
    </lineage>
</organism>
<proteinExistence type="predicted"/>
<accession>V4UFA5</accession>